<reference evidence="3 4" key="1">
    <citation type="submission" date="2014-03" db="EMBL/GenBank/DDBJ databases">
        <title>Genomics of Bifidobacteria.</title>
        <authorList>
            <person name="Ventura M."/>
            <person name="Milani C."/>
            <person name="Lugli G.A."/>
        </authorList>
    </citation>
    <scope>NUCLEOTIDE SEQUENCE [LARGE SCALE GENOMIC DNA]</scope>
    <source>
        <strain evidence="3 4">LMG 10736</strain>
    </source>
</reference>
<evidence type="ECO:0000256" key="1">
    <source>
        <dbReference type="ARBA" id="ARBA00023002"/>
    </source>
</evidence>
<dbReference type="GeneID" id="303204491"/>
<gene>
    <name evidence="3" type="ORF">BBOU_1389</name>
</gene>
<proteinExistence type="predicted"/>
<comment type="caution">
    <text evidence="3">The sequence shown here is derived from an EMBL/GenBank/DDBJ whole genome shotgun (WGS) entry which is preliminary data.</text>
</comment>
<dbReference type="GO" id="GO:0003955">
    <property type="term" value="F:NAD(P)H dehydrogenase (quinone) activity"/>
    <property type="evidence" value="ECO:0007669"/>
    <property type="project" value="UniProtKB-EC"/>
</dbReference>
<dbReference type="GO" id="GO:0010181">
    <property type="term" value="F:FMN binding"/>
    <property type="evidence" value="ECO:0007669"/>
    <property type="project" value="TreeGrafter"/>
</dbReference>
<dbReference type="InterPro" id="IPR029039">
    <property type="entry name" value="Flavoprotein-like_sf"/>
</dbReference>
<protein>
    <submittedName>
        <fullName evidence="3">General stress protein 14</fullName>
        <ecNumber evidence="3">1.6.5.2</ecNumber>
    </submittedName>
</protein>
<dbReference type="GO" id="GO:0009055">
    <property type="term" value="F:electron transfer activity"/>
    <property type="evidence" value="ECO:0007669"/>
    <property type="project" value="TreeGrafter"/>
</dbReference>
<feature type="domain" description="Flavodoxin-like fold" evidence="2">
    <location>
        <begin position="1"/>
        <end position="171"/>
    </location>
</feature>
<dbReference type="SUPFAM" id="SSF52218">
    <property type="entry name" value="Flavoproteins"/>
    <property type="match status" value="1"/>
</dbReference>
<dbReference type="Pfam" id="PF02525">
    <property type="entry name" value="Flavodoxin_2"/>
    <property type="match status" value="1"/>
</dbReference>
<dbReference type="Proteomes" id="UP000029093">
    <property type="component" value="Unassembled WGS sequence"/>
</dbReference>
<evidence type="ECO:0000313" key="4">
    <source>
        <dbReference type="Proteomes" id="UP000029093"/>
    </source>
</evidence>
<dbReference type="Gene3D" id="3.40.50.360">
    <property type="match status" value="1"/>
</dbReference>
<dbReference type="EMBL" id="JGYQ01000016">
    <property type="protein sequence ID" value="KFI46300.1"/>
    <property type="molecule type" value="Genomic_DNA"/>
</dbReference>
<accession>A0A086ZIF0</accession>
<dbReference type="EC" id="1.6.5.2" evidence="3"/>
<dbReference type="AlphaFoldDB" id="A0A086ZIF0"/>
<sequence length="178" mass="19904">MKTTVLVFHPNLETSRVNKELAQAVLNDPNHDVTVRDEYATYPDGRIDVAAEQRLVEDSDRIVLQFPFYWYSSPSLLKLWEDKVLEYGWAYGSTGHAFEGKEIMLAVSAGSGEADYQHDGSHHATMEELLKPFATMTDYVGARYLPPFVVYGVGAGIDDDTLAATARRYAQVINEPAK</sequence>
<dbReference type="InterPro" id="IPR003680">
    <property type="entry name" value="Flavodoxin_fold"/>
</dbReference>
<evidence type="ECO:0000259" key="2">
    <source>
        <dbReference type="Pfam" id="PF02525"/>
    </source>
</evidence>
<keyword evidence="1 3" id="KW-0560">Oxidoreductase</keyword>
<organism evidence="3 4">
    <name type="scientific">Bifidobacterium boum</name>
    <dbReference type="NCBI Taxonomy" id="78343"/>
    <lineage>
        <taxon>Bacteria</taxon>
        <taxon>Bacillati</taxon>
        <taxon>Actinomycetota</taxon>
        <taxon>Actinomycetes</taxon>
        <taxon>Bifidobacteriales</taxon>
        <taxon>Bifidobacteriaceae</taxon>
        <taxon>Bifidobacterium</taxon>
    </lineage>
</organism>
<dbReference type="InterPro" id="IPR046980">
    <property type="entry name" value="KefG/KefF"/>
</dbReference>
<dbReference type="PANTHER" id="PTHR47307:SF1">
    <property type="entry name" value="GLUTATHIONE-REGULATED POTASSIUM-EFFLUX SYSTEM ANCILLARY PROTEIN KEFG"/>
    <property type="match status" value="1"/>
</dbReference>
<dbReference type="OrthoDB" id="9798454at2"/>
<name>A0A086ZIF0_9BIFI</name>
<keyword evidence="4" id="KW-1185">Reference proteome</keyword>
<evidence type="ECO:0000313" key="3">
    <source>
        <dbReference type="EMBL" id="KFI46300.1"/>
    </source>
</evidence>
<dbReference type="RefSeq" id="WP_026502305.1">
    <property type="nucleotide sequence ID" value="NZ_JGYQ01000016.1"/>
</dbReference>
<dbReference type="PANTHER" id="PTHR47307">
    <property type="entry name" value="GLUTATHIONE-REGULATED POTASSIUM-EFFLUX SYSTEM ANCILLARY PROTEIN KEFG"/>
    <property type="match status" value="1"/>
</dbReference>